<dbReference type="PROSITE" id="PS00092">
    <property type="entry name" value="N6_MTASE"/>
    <property type="match status" value="1"/>
</dbReference>
<dbReference type="GO" id="GO:0008168">
    <property type="term" value="F:methyltransferase activity"/>
    <property type="evidence" value="ECO:0007669"/>
    <property type="project" value="UniProtKB-KW"/>
</dbReference>
<dbReference type="EMBL" id="MT141528">
    <property type="protein sequence ID" value="QJA64873.1"/>
    <property type="molecule type" value="Genomic_DNA"/>
</dbReference>
<proteinExistence type="predicted"/>
<dbReference type="GO" id="GO:0032259">
    <property type="term" value="P:methylation"/>
    <property type="evidence" value="ECO:0007669"/>
    <property type="project" value="UniProtKB-KW"/>
</dbReference>
<reference evidence="1" key="1">
    <citation type="submission" date="2020-03" db="EMBL/GenBank/DDBJ databases">
        <title>The deep terrestrial virosphere.</title>
        <authorList>
            <person name="Holmfeldt K."/>
            <person name="Nilsson E."/>
            <person name="Simone D."/>
            <person name="Lopez-Fernandez M."/>
            <person name="Wu X."/>
            <person name="de Brujin I."/>
            <person name="Lundin D."/>
            <person name="Andersson A."/>
            <person name="Bertilsson S."/>
            <person name="Dopson M."/>
        </authorList>
    </citation>
    <scope>NUCLEOTIDE SEQUENCE</scope>
    <source>
        <strain evidence="1">MM415B00458</strain>
    </source>
</reference>
<dbReference type="SUPFAM" id="SSF53335">
    <property type="entry name" value="S-adenosyl-L-methionine-dependent methyltransferases"/>
    <property type="match status" value="1"/>
</dbReference>
<name>A0A6M3J4R4_9ZZZZ</name>
<sequence length="164" mass="18688">MPRPPLMMAGHSDIFQTPEIAIEILVPYLAPGSKIWEPACGLNRISQYLCGLGYVVVASDINEDFLVATKDCDYIVTNPPYSIKDQFLERCYELGKPFALLLPLTALEGERRQKLYRKYGVQLLIPNKRFNFETPSGRGSGSWFATAWFTRWMELESSLVFVEI</sequence>
<gene>
    <name evidence="1" type="ORF">MM415B00458_0024</name>
</gene>
<keyword evidence="1" id="KW-0489">Methyltransferase</keyword>
<evidence type="ECO:0000313" key="1">
    <source>
        <dbReference type="EMBL" id="QJA64873.1"/>
    </source>
</evidence>
<keyword evidence="1" id="KW-0808">Transferase</keyword>
<protein>
    <submittedName>
        <fullName evidence="1">Putative methyltransferase</fullName>
    </submittedName>
</protein>
<accession>A0A6M3J4R4</accession>
<dbReference type="InterPro" id="IPR029063">
    <property type="entry name" value="SAM-dependent_MTases_sf"/>
</dbReference>
<organism evidence="1">
    <name type="scientific">viral metagenome</name>
    <dbReference type="NCBI Taxonomy" id="1070528"/>
    <lineage>
        <taxon>unclassified sequences</taxon>
        <taxon>metagenomes</taxon>
        <taxon>organismal metagenomes</taxon>
    </lineage>
</organism>
<dbReference type="AlphaFoldDB" id="A0A6M3J4R4"/>
<dbReference type="GO" id="GO:0003676">
    <property type="term" value="F:nucleic acid binding"/>
    <property type="evidence" value="ECO:0007669"/>
    <property type="project" value="InterPro"/>
</dbReference>
<dbReference type="InterPro" id="IPR002052">
    <property type="entry name" value="DNA_methylase_N6_adenine_CS"/>
</dbReference>